<evidence type="ECO:0000313" key="1">
    <source>
        <dbReference type="EMBL" id="NJP65413.1"/>
    </source>
</evidence>
<dbReference type="SUPFAM" id="SSF141571">
    <property type="entry name" value="Pentapeptide repeat-like"/>
    <property type="match status" value="1"/>
</dbReference>
<keyword evidence="2" id="KW-1185">Reference proteome</keyword>
<comment type="caution">
    <text evidence="1">The sequence shown here is derived from an EMBL/GenBank/DDBJ whole genome shotgun (WGS) entry which is preliminary data.</text>
</comment>
<dbReference type="Gene3D" id="2.160.20.80">
    <property type="entry name" value="E3 ubiquitin-protein ligase SopA"/>
    <property type="match status" value="1"/>
</dbReference>
<dbReference type="PANTHER" id="PTHR14136:SF17">
    <property type="entry name" value="BTB_POZ DOMAIN-CONTAINING PROTEIN KCTD9"/>
    <property type="match status" value="1"/>
</dbReference>
<dbReference type="EMBL" id="JAAVJB010000015">
    <property type="protein sequence ID" value="NJP65413.1"/>
    <property type="molecule type" value="Genomic_DNA"/>
</dbReference>
<sequence>MPDLGEPGLYLTKVSTLANARDTVQDFTFGDADLRTLELAGTQLTTGRIHSVHAQRVEFETMNLHGIEITGSDLGAARWSESKLTRVTIRDTKLLGATFDSLVLDNVLFENCRLDYATFTNVRATGSVVFVGCILTEAAFADCDLSNVVFSDCTLRLTEFGPGRYRGADLRGNDLTSLRGLPHLAKVRIDVGQQHDLAQALVSELNIAVGDD</sequence>
<proteinExistence type="predicted"/>
<dbReference type="InterPro" id="IPR001646">
    <property type="entry name" value="5peptide_repeat"/>
</dbReference>
<dbReference type="PANTHER" id="PTHR14136">
    <property type="entry name" value="BTB_POZ DOMAIN-CONTAINING PROTEIN KCTD9"/>
    <property type="match status" value="1"/>
</dbReference>
<protein>
    <submittedName>
        <fullName evidence="1">Pentapeptide repeat-containing protein</fullName>
    </submittedName>
</protein>
<dbReference type="Pfam" id="PF13599">
    <property type="entry name" value="Pentapeptide_4"/>
    <property type="match status" value="1"/>
</dbReference>
<gene>
    <name evidence="1" type="ORF">HCJ92_03715</name>
</gene>
<reference evidence="1 2" key="1">
    <citation type="submission" date="2020-03" db="EMBL/GenBank/DDBJ databases">
        <title>Draft genome of Streptomyces sp. ventii, isolated from the Axial Seamount in the Pacific Ocean, and resequencing of the two type strains Streptomyces lonarensis strain NCL 716 and Streptomyces bohaiensis strain 11A07.</title>
        <authorList>
            <person name="Loughran R.M."/>
            <person name="Pfannmuller K.M."/>
            <person name="Wasson B.J."/>
            <person name="Deadmond M.C."/>
            <person name="Paddock B.E."/>
            <person name="Koyack M.J."/>
            <person name="Gallegos D.A."/>
            <person name="Mitchell E.A."/>
            <person name="Ushijima B."/>
            <person name="Saw J.H."/>
            <person name="Mcphail K.L."/>
            <person name="Videau P."/>
        </authorList>
    </citation>
    <scope>NUCLEOTIDE SEQUENCE [LARGE SCALE GENOMIC DNA]</scope>
    <source>
        <strain evidence="2">5675061</strain>
    </source>
</reference>
<evidence type="ECO:0000313" key="2">
    <source>
        <dbReference type="Proteomes" id="UP000746503"/>
    </source>
</evidence>
<name>A0ABX1AJ46_9ACTN</name>
<organism evidence="1 2">
    <name type="scientific">Streptomyces spiramenti</name>
    <dbReference type="NCBI Taxonomy" id="2720606"/>
    <lineage>
        <taxon>Bacteria</taxon>
        <taxon>Bacillati</taxon>
        <taxon>Actinomycetota</taxon>
        <taxon>Actinomycetes</taxon>
        <taxon>Kitasatosporales</taxon>
        <taxon>Streptomycetaceae</taxon>
        <taxon>Streptomyces</taxon>
    </lineage>
</organism>
<dbReference type="RefSeq" id="WP_167931941.1">
    <property type="nucleotide sequence ID" value="NZ_JAAVJB010000015.1"/>
</dbReference>
<accession>A0ABX1AJ46</accession>
<dbReference type="InterPro" id="IPR051082">
    <property type="entry name" value="Pentapeptide-BTB/POZ_domain"/>
</dbReference>
<dbReference type="Proteomes" id="UP000746503">
    <property type="component" value="Unassembled WGS sequence"/>
</dbReference>